<feature type="compositionally biased region" description="Polar residues" evidence="1">
    <location>
        <begin position="248"/>
        <end position="260"/>
    </location>
</feature>
<dbReference type="AlphaFoldDB" id="A0AAV1EZR2"/>
<gene>
    <name evidence="2" type="ORF">XNOV1_A009328</name>
</gene>
<accession>A0AAV1EZR2</accession>
<reference evidence="2" key="1">
    <citation type="submission" date="2023-08" db="EMBL/GenBank/DDBJ databases">
        <authorList>
            <person name="Alioto T."/>
            <person name="Alioto T."/>
            <person name="Gomez Garrido J."/>
        </authorList>
    </citation>
    <scope>NUCLEOTIDE SEQUENCE</scope>
</reference>
<protein>
    <submittedName>
        <fullName evidence="2">Proline-rich protein 18-like</fullName>
    </submittedName>
</protein>
<keyword evidence="3" id="KW-1185">Reference proteome</keyword>
<feature type="compositionally biased region" description="Basic and acidic residues" evidence="1">
    <location>
        <begin position="98"/>
        <end position="111"/>
    </location>
</feature>
<feature type="compositionally biased region" description="Basic and acidic residues" evidence="1">
    <location>
        <begin position="181"/>
        <end position="196"/>
    </location>
</feature>
<feature type="compositionally biased region" description="Polar residues" evidence="1">
    <location>
        <begin position="221"/>
        <end position="233"/>
    </location>
</feature>
<feature type="region of interest" description="Disordered" evidence="1">
    <location>
        <begin position="86"/>
        <end position="196"/>
    </location>
</feature>
<feature type="compositionally biased region" description="Low complexity" evidence="1">
    <location>
        <begin position="155"/>
        <end position="166"/>
    </location>
</feature>
<feature type="region of interest" description="Disordered" evidence="1">
    <location>
        <begin position="213"/>
        <end position="260"/>
    </location>
</feature>
<dbReference type="EMBL" id="OY660866">
    <property type="protein sequence ID" value="CAJ1054069.1"/>
    <property type="molecule type" value="Genomic_DNA"/>
</dbReference>
<dbReference type="Pfam" id="PF15671">
    <property type="entry name" value="PRR18"/>
    <property type="match status" value="1"/>
</dbReference>
<evidence type="ECO:0000256" key="1">
    <source>
        <dbReference type="SAM" id="MobiDB-lite"/>
    </source>
</evidence>
<proteinExistence type="predicted"/>
<sequence>MSSSESQRRRTADPCMEEDAPEDLSSLSESLSSLVSFSSPFFKHFERKTELLSYLILCIAKMPFIPPVSIARSVSGLTNREKHINNSLSAPTLGKAKLQREDKGNSVKERLTSNLKQLGKKSQPRSHLQTSKGLSGAELHTKRRDRLFPSSQTDSVPGSSSGESLSKPQQHRHTSQSSLKSEPEVKTRVRHQEEARFTLTLTPEAVLLLQRRNSERRQHSASRNTASVSGSASETRRRRENVSKRHQQTTQRHSAQNNGVETKHNCDAELADISSFVKISLLNEKHKYDDVEYEDEDDYGVDERVVLKCTEWLRGLENSPVTVGNSLSKSAGGVKSF</sequence>
<dbReference type="InterPro" id="IPR031369">
    <property type="entry name" value="PRR18"/>
</dbReference>
<name>A0AAV1EZR2_XYRNO</name>
<feature type="compositionally biased region" description="Basic and acidic residues" evidence="1">
    <location>
        <begin position="234"/>
        <end position="243"/>
    </location>
</feature>
<evidence type="ECO:0000313" key="2">
    <source>
        <dbReference type="EMBL" id="CAJ1054069.1"/>
    </source>
</evidence>
<feature type="compositionally biased region" description="Basic and acidic residues" evidence="1">
    <location>
        <begin position="1"/>
        <end position="12"/>
    </location>
</feature>
<dbReference type="Proteomes" id="UP001178508">
    <property type="component" value="Chromosome 3"/>
</dbReference>
<organism evidence="2 3">
    <name type="scientific">Xyrichtys novacula</name>
    <name type="common">Pearly razorfish</name>
    <name type="synonym">Hemipteronotus novacula</name>
    <dbReference type="NCBI Taxonomy" id="13765"/>
    <lineage>
        <taxon>Eukaryota</taxon>
        <taxon>Metazoa</taxon>
        <taxon>Chordata</taxon>
        <taxon>Craniata</taxon>
        <taxon>Vertebrata</taxon>
        <taxon>Euteleostomi</taxon>
        <taxon>Actinopterygii</taxon>
        <taxon>Neopterygii</taxon>
        <taxon>Teleostei</taxon>
        <taxon>Neoteleostei</taxon>
        <taxon>Acanthomorphata</taxon>
        <taxon>Eupercaria</taxon>
        <taxon>Labriformes</taxon>
        <taxon>Labridae</taxon>
        <taxon>Xyrichtys</taxon>
    </lineage>
</organism>
<feature type="region of interest" description="Disordered" evidence="1">
    <location>
        <begin position="1"/>
        <end position="24"/>
    </location>
</feature>
<evidence type="ECO:0000313" key="3">
    <source>
        <dbReference type="Proteomes" id="UP001178508"/>
    </source>
</evidence>